<organism evidence="2 3">
    <name type="scientific">Temnothorax longispinosus</name>
    <dbReference type="NCBI Taxonomy" id="300112"/>
    <lineage>
        <taxon>Eukaryota</taxon>
        <taxon>Metazoa</taxon>
        <taxon>Ecdysozoa</taxon>
        <taxon>Arthropoda</taxon>
        <taxon>Hexapoda</taxon>
        <taxon>Insecta</taxon>
        <taxon>Pterygota</taxon>
        <taxon>Neoptera</taxon>
        <taxon>Endopterygota</taxon>
        <taxon>Hymenoptera</taxon>
        <taxon>Apocrita</taxon>
        <taxon>Aculeata</taxon>
        <taxon>Formicoidea</taxon>
        <taxon>Formicidae</taxon>
        <taxon>Myrmicinae</taxon>
        <taxon>Temnothorax</taxon>
    </lineage>
</organism>
<evidence type="ECO:0000256" key="1">
    <source>
        <dbReference type="SAM" id="MobiDB-lite"/>
    </source>
</evidence>
<gene>
    <name evidence="2" type="ORF">DBV15_00924</name>
</gene>
<protein>
    <submittedName>
        <fullName evidence="2">Uncharacterized protein</fullName>
    </submittedName>
</protein>
<dbReference type="EMBL" id="QBLH01003812">
    <property type="protein sequence ID" value="TGZ32701.1"/>
    <property type="molecule type" value="Genomic_DNA"/>
</dbReference>
<proteinExistence type="predicted"/>
<name>A0A4S2JB82_9HYME</name>
<evidence type="ECO:0000313" key="3">
    <source>
        <dbReference type="Proteomes" id="UP000310200"/>
    </source>
</evidence>
<dbReference type="AlphaFoldDB" id="A0A4S2JB82"/>
<reference evidence="2 3" key="1">
    <citation type="journal article" date="2019" name="Philos. Trans. R. Soc. Lond., B, Biol. Sci.">
        <title>Ant behaviour and brain gene expression of defending hosts depend on the ecological success of the intruding social parasite.</title>
        <authorList>
            <person name="Kaur R."/>
            <person name="Stoldt M."/>
            <person name="Jongepier E."/>
            <person name="Feldmeyer B."/>
            <person name="Menzel F."/>
            <person name="Bornberg-Bauer E."/>
            <person name="Foitzik S."/>
        </authorList>
    </citation>
    <scope>NUCLEOTIDE SEQUENCE [LARGE SCALE GENOMIC DNA]</scope>
    <source>
        <tissue evidence="2">Whole body</tissue>
    </source>
</reference>
<sequence>MDQGNGGLARRNSIALEKQADPLVTSATWLSTGAISNAATKFGLCFPCVRSSRRRRSKFHTNLKAVSRQATERKKRHNNVDKAAK</sequence>
<dbReference type="Proteomes" id="UP000310200">
    <property type="component" value="Unassembled WGS sequence"/>
</dbReference>
<feature type="region of interest" description="Disordered" evidence="1">
    <location>
        <begin position="59"/>
        <end position="85"/>
    </location>
</feature>
<accession>A0A4S2JB82</accession>
<comment type="caution">
    <text evidence="2">The sequence shown here is derived from an EMBL/GenBank/DDBJ whole genome shotgun (WGS) entry which is preliminary data.</text>
</comment>
<evidence type="ECO:0000313" key="2">
    <source>
        <dbReference type="EMBL" id="TGZ32701.1"/>
    </source>
</evidence>
<keyword evidence="3" id="KW-1185">Reference proteome</keyword>